<proteinExistence type="predicted"/>
<comment type="caution">
    <text evidence="1">The sequence shown here is derived from an EMBL/GenBank/DDBJ whole genome shotgun (WGS) entry which is preliminary data.</text>
</comment>
<keyword evidence="2" id="KW-1185">Reference proteome</keyword>
<dbReference type="RefSeq" id="WP_189158214.1">
    <property type="nucleotide sequence ID" value="NZ_BMNC01000010.1"/>
</dbReference>
<sequence length="77" mass="8822">MRHSICDETLAYQRMMTYIQALHDFPDFRYEKELLTAGVLTPVGRTRARFCTVGPAFPDAALETARTPVTLVDPYER</sequence>
<evidence type="ECO:0000313" key="2">
    <source>
        <dbReference type="Proteomes" id="UP000597656"/>
    </source>
</evidence>
<protein>
    <submittedName>
        <fullName evidence="1">Uncharacterized protein</fullName>
    </submittedName>
</protein>
<dbReference type="EMBL" id="BMNC01000010">
    <property type="protein sequence ID" value="GGN11951.1"/>
    <property type="molecule type" value="Genomic_DNA"/>
</dbReference>
<evidence type="ECO:0000313" key="1">
    <source>
        <dbReference type="EMBL" id="GGN11951.1"/>
    </source>
</evidence>
<organism evidence="1 2">
    <name type="scientific">Lentzea pudingi</name>
    <dbReference type="NCBI Taxonomy" id="1789439"/>
    <lineage>
        <taxon>Bacteria</taxon>
        <taxon>Bacillati</taxon>
        <taxon>Actinomycetota</taxon>
        <taxon>Actinomycetes</taxon>
        <taxon>Pseudonocardiales</taxon>
        <taxon>Pseudonocardiaceae</taxon>
        <taxon>Lentzea</taxon>
    </lineage>
</organism>
<reference evidence="2" key="1">
    <citation type="journal article" date="2019" name="Int. J. Syst. Evol. Microbiol.">
        <title>The Global Catalogue of Microorganisms (GCM) 10K type strain sequencing project: providing services to taxonomists for standard genome sequencing and annotation.</title>
        <authorList>
            <consortium name="The Broad Institute Genomics Platform"/>
            <consortium name="The Broad Institute Genome Sequencing Center for Infectious Disease"/>
            <person name="Wu L."/>
            <person name="Ma J."/>
        </authorList>
    </citation>
    <scope>NUCLEOTIDE SEQUENCE [LARGE SCALE GENOMIC DNA]</scope>
    <source>
        <strain evidence="2">CGMCC 4.7319</strain>
    </source>
</reference>
<gene>
    <name evidence="1" type="ORF">GCM10011609_60150</name>
</gene>
<accession>A0ABQ2IL04</accession>
<dbReference type="Proteomes" id="UP000597656">
    <property type="component" value="Unassembled WGS sequence"/>
</dbReference>
<name>A0ABQ2IL04_9PSEU</name>